<dbReference type="InterPro" id="IPR010727">
    <property type="entry name" value="DUF1302"/>
</dbReference>
<evidence type="ECO:0000313" key="4">
    <source>
        <dbReference type="Proteomes" id="UP000248330"/>
    </source>
</evidence>
<evidence type="ECO:0000256" key="1">
    <source>
        <dbReference type="SAM" id="MobiDB-lite"/>
    </source>
</evidence>
<evidence type="ECO:0000313" key="3">
    <source>
        <dbReference type="EMBL" id="PXV70299.1"/>
    </source>
</evidence>
<dbReference type="Pfam" id="PF06980">
    <property type="entry name" value="DUF1302"/>
    <property type="match status" value="1"/>
</dbReference>
<comment type="caution">
    <text evidence="3">The sequence shown here is derived from an EMBL/GenBank/DDBJ whole genome shotgun (WGS) entry which is preliminary data.</text>
</comment>
<dbReference type="EMBL" id="QICN01000002">
    <property type="protein sequence ID" value="PXV70299.1"/>
    <property type="molecule type" value="Genomic_DNA"/>
</dbReference>
<feature type="chain" id="PRO_5016240818" evidence="2">
    <location>
        <begin position="31"/>
        <end position="781"/>
    </location>
</feature>
<feature type="region of interest" description="Disordered" evidence="1">
    <location>
        <begin position="642"/>
        <end position="676"/>
    </location>
</feature>
<evidence type="ECO:0000256" key="2">
    <source>
        <dbReference type="SAM" id="SignalP"/>
    </source>
</evidence>
<dbReference type="AlphaFoldDB" id="A0A318EHN9"/>
<keyword evidence="4" id="KW-1185">Reference proteome</keyword>
<accession>A0A318EHN9</accession>
<name>A0A318EHN9_9GAMM</name>
<keyword evidence="2" id="KW-0732">Signal</keyword>
<organism evidence="3 4">
    <name type="scientific">Sinimarinibacterium flocculans</name>
    <dbReference type="NCBI Taxonomy" id="985250"/>
    <lineage>
        <taxon>Bacteria</taxon>
        <taxon>Pseudomonadati</taxon>
        <taxon>Pseudomonadota</taxon>
        <taxon>Gammaproteobacteria</taxon>
        <taxon>Nevskiales</taxon>
        <taxon>Nevskiaceae</taxon>
        <taxon>Sinimarinibacterium</taxon>
    </lineage>
</organism>
<dbReference type="RefSeq" id="WP_110263978.1">
    <property type="nucleotide sequence ID" value="NZ_CAWNXA010000002.1"/>
</dbReference>
<protein>
    <submittedName>
        <fullName evidence="3">Uncharacterized protein DUF1302</fullName>
    </submittedName>
</protein>
<feature type="compositionally biased region" description="Polar residues" evidence="1">
    <location>
        <begin position="86"/>
        <end position="98"/>
    </location>
</feature>
<dbReference type="Proteomes" id="UP000248330">
    <property type="component" value="Unassembled WGS sequence"/>
</dbReference>
<feature type="region of interest" description="Disordered" evidence="1">
    <location>
        <begin position="72"/>
        <end position="98"/>
    </location>
</feature>
<feature type="signal peptide" evidence="2">
    <location>
        <begin position="1"/>
        <end position="30"/>
    </location>
</feature>
<gene>
    <name evidence="3" type="ORF">C8D93_102151</name>
</gene>
<sequence length="781" mass="84955">MSINSRNAAYPRLAIASAVAAMFWGSAGHALDFDIGDTNVRLDNLITIGGLVRMQDRDNSLVGKSNLNPGLCVSRTSPAGDGPDPSGNNTFSGDTCSGTVEDPQFGNRNNFFVAQPGGYQPNGDSGNLNFDKYDVVHATAKITSDLNVELFGFNVFARGIYFFDERYSDFEERHPDTTLQPSRTDYPDAAVDENGNDFRMLDYFVSRTFEVGDRLVSFRLGNHVLNWGESGFLALNSLNTINPLNQALLRLPGFDIKELFLPVGMASLNIDIADGFNLEMFYQYEWEPYVVDPVGSYFSTADIVGAGATYAMLSFGKAPEDPFELYEPWRNPDDPVSLLGSVSDRTMRRDFDEERRRAPDDGGQYGFSLKGYFEGLNNGTEIGLYFANYHSRVPAVSVIAADATCIPDGSIVSQLPVLGAPLDGLLGALPLDTALNIVTLLAPQAAGGCGIPAGNLLAAAGVPGLALSPIAGNDQPGYRDPLPVGSIRYFTEYPEDIRLYGISFNTTLGDWAWSGEYAFRENLPIQIHTTDLVFAGLQPAFPASDFSLAPIATLPGRRTAVPDFTSVYRGVEYGPGDYIQGFERFKVGQLGTTFLKTFGGDNPIGASQIIFLLEMGMTQVFDMPDIDELQFQGAGVNTHVSGGADGSTGINPIDVRTDPNDPTTNGTDPNLRQNPTAHPDLAGFGTDISYGYRLVTLTRYDSAFAGINLELLGALFHDVEGVAPGLGQNFVEGRKQILAGVRWDYLSRYTGEIRYTWFTGAHSRDSAHDRDNLLLWVGYQF</sequence>
<feature type="compositionally biased region" description="Low complexity" evidence="1">
    <location>
        <begin position="660"/>
        <end position="670"/>
    </location>
</feature>
<dbReference type="OrthoDB" id="7000272at2"/>
<proteinExistence type="predicted"/>
<reference evidence="3 4" key="1">
    <citation type="submission" date="2018-04" db="EMBL/GenBank/DDBJ databases">
        <title>Genomic Encyclopedia of Type Strains, Phase IV (KMG-IV): sequencing the most valuable type-strain genomes for metagenomic binning, comparative biology and taxonomic classification.</title>
        <authorList>
            <person name="Goeker M."/>
        </authorList>
    </citation>
    <scope>NUCLEOTIDE SEQUENCE [LARGE SCALE GENOMIC DNA]</scope>
    <source>
        <strain evidence="3 4">DSM 104150</strain>
    </source>
</reference>